<evidence type="ECO:0000256" key="1">
    <source>
        <dbReference type="SAM" id="Phobius"/>
    </source>
</evidence>
<keyword evidence="1" id="KW-1133">Transmembrane helix</keyword>
<dbReference type="AlphaFoldDB" id="A0AAN9MFS4"/>
<name>A0AAN9MFS4_CANGL</name>
<dbReference type="EMBL" id="JAYMYQ010000002">
    <property type="protein sequence ID" value="KAK7350558.1"/>
    <property type="molecule type" value="Genomic_DNA"/>
</dbReference>
<gene>
    <name evidence="2" type="ORF">VNO77_09306</name>
</gene>
<comment type="caution">
    <text evidence="2">The sequence shown here is derived from an EMBL/GenBank/DDBJ whole genome shotgun (WGS) entry which is preliminary data.</text>
</comment>
<sequence length="90" mass="10586">MYEMRFAHPRMYGVKVLCVPSEFMKRREKTQSLPTMILLLLLPWIYVIVTSQQHLQNGDQSSLRNGVVGHPCLSQRLQIEDDAHHRLRNE</sequence>
<feature type="transmembrane region" description="Helical" evidence="1">
    <location>
        <begin position="32"/>
        <end position="49"/>
    </location>
</feature>
<keyword evidence="3" id="KW-1185">Reference proteome</keyword>
<proteinExistence type="predicted"/>
<accession>A0AAN9MFS4</accession>
<keyword evidence="1" id="KW-0812">Transmembrane</keyword>
<reference evidence="2 3" key="1">
    <citation type="submission" date="2024-01" db="EMBL/GenBank/DDBJ databases">
        <title>The genomes of 5 underutilized Papilionoideae crops provide insights into root nodulation and disease resistanc.</title>
        <authorList>
            <person name="Jiang F."/>
        </authorList>
    </citation>
    <scope>NUCLEOTIDE SEQUENCE [LARGE SCALE GENOMIC DNA]</scope>
    <source>
        <strain evidence="2">LVBAO_FW01</strain>
        <tissue evidence="2">Leaves</tissue>
    </source>
</reference>
<evidence type="ECO:0000313" key="2">
    <source>
        <dbReference type="EMBL" id="KAK7350558.1"/>
    </source>
</evidence>
<organism evidence="2 3">
    <name type="scientific">Canavalia gladiata</name>
    <name type="common">Sword bean</name>
    <name type="synonym">Dolichos gladiatus</name>
    <dbReference type="NCBI Taxonomy" id="3824"/>
    <lineage>
        <taxon>Eukaryota</taxon>
        <taxon>Viridiplantae</taxon>
        <taxon>Streptophyta</taxon>
        <taxon>Embryophyta</taxon>
        <taxon>Tracheophyta</taxon>
        <taxon>Spermatophyta</taxon>
        <taxon>Magnoliopsida</taxon>
        <taxon>eudicotyledons</taxon>
        <taxon>Gunneridae</taxon>
        <taxon>Pentapetalae</taxon>
        <taxon>rosids</taxon>
        <taxon>fabids</taxon>
        <taxon>Fabales</taxon>
        <taxon>Fabaceae</taxon>
        <taxon>Papilionoideae</taxon>
        <taxon>50 kb inversion clade</taxon>
        <taxon>NPAAA clade</taxon>
        <taxon>indigoferoid/millettioid clade</taxon>
        <taxon>Phaseoleae</taxon>
        <taxon>Canavalia</taxon>
    </lineage>
</organism>
<protein>
    <submittedName>
        <fullName evidence="2">Uncharacterized protein</fullName>
    </submittedName>
</protein>
<evidence type="ECO:0000313" key="3">
    <source>
        <dbReference type="Proteomes" id="UP001367508"/>
    </source>
</evidence>
<keyword evidence="1" id="KW-0472">Membrane</keyword>
<dbReference type="Proteomes" id="UP001367508">
    <property type="component" value="Unassembled WGS sequence"/>
</dbReference>